<feature type="compositionally biased region" description="Low complexity" evidence="1">
    <location>
        <begin position="383"/>
        <end position="419"/>
    </location>
</feature>
<protein>
    <recommendedName>
        <fullName evidence="3">Outer membrane channel protein CpnT-like N-terminal domain-containing protein</fullName>
    </recommendedName>
</protein>
<feature type="compositionally biased region" description="Low complexity" evidence="1">
    <location>
        <begin position="497"/>
        <end position="582"/>
    </location>
</feature>
<dbReference type="Proteomes" id="UP001271792">
    <property type="component" value="Unassembled WGS sequence"/>
</dbReference>
<keyword evidence="5" id="KW-1185">Reference proteome</keyword>
<feature type="compositionally biased region" description="Pro residues" evidence="1">
    <location>
        <begin position="1029"/>
        <end position="1083"/>
    </location>
</feature>
<accession>A0ABU4U622</accession>
<evidence type="ECO:0000313" key="5">
    <source>
        <dbReference type="Proteomes" id="UP001271792"/>
    </source>
</evidence>
<keyword evidence="2" id="KW-1133">Transmembrane helix</keyword>
<feature type="compositionally biased region" description="Polar residues" evidence="1">
    <location>
        <begin position="460"/>
        <end position="483"/>
    </location>
</feature>
<proteinExistence type="predicted"/>
<evidence type="ECO:0000256" key="1">
    <source>
        <dbReference type="SAM" id="MobiDB-lite"/>
    </source>
</evidence>
<dbReference type="Gene3D" id="1.10.287.1060">
    <property type="entry name" value="ESAT-6-like"/>
    <property type="match status" value="1"/>
</dbReference>
<dbReference type="Pfam" id="PF25547">
    <property type="entry name" value="WXG100_2"/>
    <property type="match status" value="1"/>
</dbReference>
<feature type="compositionally biased region" description="Basic and acidic residues" evidence="1">
    <location>
        <begin position="1088"/>
        <end position="1097"/>
    </location>
</feature>
<feature type="compositionally biased region" description="Pro residues" evidence="1">
    <location>
        <begin position="999"/>
        <end position="1022"/>
    </location>
</feature>
<dbReference type="InterPro" id="IPR057746">
    <property type="entry name" value="CpnT-like_N"/>
</dbReference>
<dbReference type="EMBL" id="JAXAVV010000035">
    <property type="protein sequence ID" value="MDX8056017.1"/>
    <property type="molecule type" value="Genomic_DNA"/>
</dbReference>
<feature type="region of interest" description="Disordered" evidence="1">
    <location>
        <begin position="307"/>
        <end position="730"/>
    </location>
</feature>
<feature type="transmembrane region" description="Helical" evidence="2">
    <location>
        <begin position="112"/>
        <end position="136"/>
    </location>
</feature>
<evidence type="ECO:0000256" key="2">
    <source>
        <dbReference type="SAM" id="Phobius"/>
    </source>
</evidence>
<keyword evidence="2" id="KW-0472">Membrane</keyword>
<evidence type="ECO:0000313" key="4">
    <source>
        <dbReference type="EMBL" id="MDX8056017.1"/>
    </source>
</evidence>
<name>A0ABU4U622_9PSEU</name>
<dbReference type="RefSeq" id="WP_319989710.1">
    <property type="nucleotide sequence ID" value="NZ_JAXAVV010000035.1"/>
</dbReference>
<feature type="region of interest" description="Disordered" evidence="1">
    <location>
        <begin position="1148"/>
        <end position="1167"/>
    </location>
</feature>
<organism evidence="4 5">
    <name type="scientific">Lentzea kristufekii</name>
    <dbReference type="NCBI Taxonomy" id="3095430"/>
    <lineage>
        <taxon>Bacteria</taxon>
        <taxon>Bacillati</taxon>
        <taxon>Actinomycetota</taxon>
        <taxon>Actinomycetes</taxon>
        <taxon>Pseudonocardiales</taxon>
        <taxon>Pseudonocardiaceae</taxon>
        <taxon>Lentzea</taxon>
    </lineage>
</organism>
<gene>
    <name evidence="4" type="ORF">SK571_42130</name>
</gene>
<feature type="region of interest" description="Disordered" evidence="1">
    <location>
        <begin position="877"/>
        <end position="1143"/>
    </location>
</feature>
<evidence type="ECO:0000259" key="3">
    <source>
        <dbReference type="Pfam" id="PF25547"/>
    </source>
</evidence>
<feature type="domain" description="Outer membrane channel protein CpnT-like N-terminal" evidence="3">
    <location>
        <begin position="5"/>
        <end position="149"/>
    </location>
</feature>
<feature type="compositionally biased region" description="Basic and acidic residues" evidence="1">
    <location>
        <begin position="1148"/>
        <end position="1158"/>
    </location>
</feature>
<feature type="compositionally biased region" description="Pro residues" evidence="1">
    <location>
        <begin position="962"/>
        <end position="992"/>
    </location>
</feature>
<keyword evidence="2" id="KW-0812">Transmembrane</keyword>
<reference evidence="4 5" key="1">
    <citation type="submission" date="2023-11" db="EMBL/GenBank/DDBJ databases">
        <title>Lentzea sokolovensis, sp. nov., Lentzea kristufkii, sp. nov., and Lentzea miocenensis, sp. nov., rare actinobacteria from Sokolov Coal Basin, Miocene lacustrine sediment, Czech Republic.</title>
        <authorList>
            <person name="Lara A."/>
            <person name="Kotroba L."/>
            <person name="Nouioui I."/>
            <person name="Neumann-Schaal M."/>
            <person name="Mast Y."/>
            <person name="Chronakova A."/>
        </authorList>
    </citation>
    <scope>NUCLEOTIDE SEQUENCE [LARGE SCALE GENOMIC DNA]</scope>
    <source>
        <strain evidence="4 5">BCCO 10_0798</strain>
    </source>
</reference>
<dbReference type="Gene3D" id="3.90.210.10">
    <property type="entry name" value="Heat-Labile Enterotoxin, subunit A"/>
    <property type="match status" value="1"/>
</dbReference>
<feature type="compositionally biased region" description="Pro residues" evidence="1">
    <location>
        <begin position="1120"/>
        <end position="1133"/>
    </location>
</feature>
<comment type="caution">
    <text evidence="4">The sequence shown here is derived from an EMBL/GenBank/DDBJ whole genome shotgun (WGS) entry which is preliminary data.</text>
</comment>
<sequence>MGIEMPAEVRWLIPIVVGDSWPEGDETALQRLAEVWKQAATDVDDAMRAADDAVRQASSNMDGEAAEAFKKYWEKFVKGEEATLPKMKDVSEKLSTACRNCAMQIEYAKLSIIIALVILAIQIAVMIASAVASFGASTAGIVPAQLATRAGVQIVFRQLVQQLMQQVGRNLIGKLALQVGIEVATSVATDLAVQGIQLAKGTRDTLDTNMTLDAAKSGLISGVVGAGVGAGMGKALGDGVGDSIGRSIGRNAAEEAVIGAGSALAEGALSEEGIQAEDVLFGATSGAVSGSVSGMKSGIEGVNADIAAPTAGDMPSPSAMPRPEAAPRMDGPPPTAPSPSSAPDTEAPPRRSADATNTSYAAPPTEQPQHRATPDATPPSSAPQPSQQPQGFSQSPGQSAPPTAPAASNAPAAPRTAMPTAPPMGGPSPSSGGGFSPSNSGGPQNHSPSPTGSGQTPSQASGSHSPNTAGSNVHSGPSPTSGNAPHGGGPVQAGHQAPNPSSPASAGSAGHNPPGSPAPAGHHTTSPSGPMPTGTSGPTPGSPHHGGPAGAAAGPPTAGHGAPAPNGPLAGPAPAGPTSHAPGPGGPAPLPHQAPQRQHPADGVHQAATSTPAASMPFTAPPQRGTHDAPPVHGSAGPAHVPPPQAAPPQHPHRHAPQAHRSPPQAPPQRAPQQSTHATHPQQPPARPSAVPQTQPAPRHGNGAPHLRPLGESAPPAPTNAPRPESAHQAELARIKRNNTPVEMPDGMRHLEQWAKRTDAGLSLHVGQASPYHSTARNVAPDPNRFTVDIHGNSSRVSIGDTALTPRQLADIIRGAGWDGQQPIRLISCQTGREGGGFAAQLSRELGADVVAPRKDVWVDLQGNVFASSSHLDPHNAALHRPGWPPNGDWVTFSPDGSTRNHSRPTPPDHTPTWGDVPPAEASKAWRRNWPSPGEQPPPGNWQQNRGPRPPYDPRLDRSRQLPPPRPGFAPPPGMSRPPMPTQGGPRPPMPPQGGHRQPMPPQAGPRPPMAPQGGPRPPMPPQGGQQPPMAPQGGPRPPMPQGGPRPPMPPQMRPNPPLRPNGPMAPPGAFGPPGHRPPPPGVVLPQDARRHDEPVRPHQPVPTVANDLPGGPAPERAPEPTPAQEPRQPPFPTKRKSEADLNREAAMRTFTKPEPEATPRPNVVRRPKWTGDLTVEFLDGTLQEQFQRDKANGGKTLYESELTHDFEPGDLPPGLTTEIPKGAYDHMATPVDLDGVYLDATGGQPVHRDKSEGLAFLDEPLFRMDDREFAPLLREGHQPRNTANLGMGAHMGDTIRAEGSAFVSFSASPEATIHRNLTTAGEGLIVRHDPRQVALTGVAITRVQYMHEGYHPYGIDSDASYVNSGRKNEGGHRESEYLFAGGFPADHIYRVWPRIAHFDVDGNVIKIEARPPIINENFRWKREMEARR</sequence>
<feature type="compositionally biased region" description="Low complexity" evidence="1">
    <location>
        <begin position="436"/>
        <end position="459"/>
    </location>
</feature>
<feature type="compositionally biased region" description="Pro residues" evidence="1">
    <location>
        <begin position="640"/>
        <end position="650"/>
    </location>
</feature>